<dbReference type="EMBL" id="VBWP01000004">
    <property type="protein sequence ID" value="TLG74177.1"/>
    <property type="molecule type" value="Genomic_DNA"/>
</dbReference>
<dbReference type="PANTHER" id="PTHR37300">
    <property type="entry name" value="UPF0291 PROTEIN CBO2609/CLC_2481"/>
    <property type="match status" value="1"/>
</dbReference>
<dbReference type="GO" id="GO:0005737">
    <property type="term" value="C:cytoplasm"/>
    <property type="evidence" value="ECO:0007669"/>
    <property type="project" value="UniProtKB-SubCell"/>
</dbReference>
<comment type="caution">
    <text evidence="4">The sequence shown here is derived from an EMBL/GenBank/DDBJ whole genome shotgun (WGS) entry which is preliminary data.</text>
</comment>
<dbReference type="InterPro" id="IPR009242">
    <property type="entry name" value="DUF896"/>
</dbReference>
<dbReference type="RefSeq" id="WP_138190729.1">
    <property type="nucleotide sequence ID" value="NZ_VBWP01000004.1"/>
</dbReference>
<evidence type="ECO:0000256" key="3">
    <source>
        <dbReference type="SAM" id="MobiDB-lite"/>
    </source>
</evidence>
<feature type="region of interest" description="Disordered" evidence="3">
    <location>
        <begin position="54"/>
        <end position="77"/>
    </location>
</feature>
<gene>
    <name evidence="4" type="ORF">FEZ08_05575</name>
</gene>
<evidence type="ECO:0000313" key="5">
    <source>
        <dbReference type="Proteomes" id="UP000306912"/>
    </source>
</evidence>
<proteinExistence type="inferred from homology"/>
<protein>
    <recommendedName>
        <fullName evidence="2">UPF0291 protein FEZ08_05575</fullName>
    </recommendedName>
</protein>
<dbReference type="InParanoid" id="A0A5R8QEF6"/>
<evidence type="ECO:0000313" key="4">
    <source>
        <dbReference type="EMBL" id="TLG74177.1"/>
    </source>
</evidence>
<dbReference type="Gene3D" id="1.10.287.540">
    <property type="entry name" value="Helix hairpin bin"/>
    <property type="match status" value="1"/>
</dbReference>
<keyword evidence="1 2" id="KW-0963">Cytoplasm</keyword>
<evidence type="ECO:0000256" key="1">
    <source>
        <dbReference type="ARBA" id="ARBA00022490"/>
    </source>
</evidence>
<dbReference type="OrthoDB" id="390105at2"/>
<dbReference type="SUPFAM" id="SSF158221">
    <property type="entry name" value="YnzC-like"/>
    <property type="match status" value="1"/>
</dbReference>
<dbReference type="PANTHER" id="PTHR37300:SF1">
    <property type="entry name" value="UPF0291 PROTEIN YNZC"/>
    <property type="match status" value="1"/>
</dbReference>
<evidence type="ECO:0000256" key="2">
    <source>
        <dbReference type="HAMAP-Rule" id="MF_01103"/>
    </source>
</evidence>
<dbReference type="FunCoup" id="A0A5R8QEF6">
    <property type="interactions" value="15"/>
</dbReference>
<name>A0A5R8QEF6_9FIRM</name>
<sequence length="77" mass="9030">MLSEKQLARLSELSAIAKERELTAEEAAEREELRNEYRAKFRTHFDNHLHNVTIVDPEGNDVTPDKLKQSKINRKRN</sequence>
<dbReference type="Pfam" id="PF05979">
    <property type="entry name" value="DUF896"/>
    <property type="match status" value="1"/>
</dbReference>
<organism evidence="4 5">
    <name type="scientific">Culicoidibacter larvae</name>
    <dbReference type="NCBI Taxonomy" id="2579976"/>
    <lineage>
        <taxon>Bacteria</taxon>
        <taxon>Bacillati</taxon>
        <taxon>Bacillota</taxon>
        <taxon>Culicoidibacteria</taxon>
        <taxon>Culicoidibacterales</taxon>
        <taxon>Culicoidibacteraceae</taxon>
        <taxon>Culicoidibacter</taxon>
    </lineage>
</organism>
<dbReference type="HAMAP" id="MF_01103">
    <property type="entry name" value="UPF0291"/>
    <property type="match status" value="1"/>
</dbReference>
<dbReference type="Proteomes" id="UP000306912">
    <property type="component" value="Unassembled WGS sequence"/>
</dbReference>
<reference evidence="4 5" key="1">
    <citation type="submission" date="2019-05" db="EMBL/GenBank/DDBJ databases">
        <title>Culicoidintestinum kansasii gen. nov., sp. nov. from the gastrointestinal tract of the biting midge, Culicoides sonorensis.</title>
        <authorList>
            <person name="Neupane S."/>
            <person name="Ghosh A."/>
            <person name="Gunther S."/>
            <person name="Martin K."/>
            <person name="Zurek L."/>
        </authorList>
    </citation>
    <scope>NUCLEOTIDE SEQUENCE [LARGE SCALE GENOMIC DNA]</scope>
    <source>
        <strain evidence="4 5">CS-1</strain>
    </source>
</reference>
<comment type="similarity">
    <text evidence="2">Belongs to the UPF0291 family.</text>
</comment>
<keyword evidence="5" id="KW-1185">Reference proteome</keyword>
<comment type="subcellular location">
    <subcellularLocation>
        <location evidence="2">Cytoplasm</location>
    </subcellularLocation>
</comment>
<dbReference type="AlphaFoldDB" id="A0A5R8QEF6"/>
<accession>A0A5R8QEF6</accession>